<protein>
    <submittedName>
        <fullName evidence="2">Uncharacterized protein</fullName>
    </submittedName>
</protein>
<reference evidence="2" key="1">
    <citation type="submission" date="2014-11" db="EMBL/GenBank/DDBJ databases">
        <authorList>
            <person name="Otto D Thomas"/>
            <person name="Naeem Raeece"/>
        </authorList>
    </citation>
    <scope>NUCLEOTIDE SEQUENCE</scope>
</reference>
<dbReference type="VEuPathDB" id="CryptoDB:Cvel_24250"/>
<dbReference type="EMBL" id="CDMZ01001762">
    <property type="protein sequence ID" value="CEM37201.1"/>
    <property type="molecule type" value="Genomic_DNA"/>
</dbReference>
<organism evidence="2">
    <name type="scientific">Chromera velia CCMP2878</name>
    <dbReference type="NCBI Taxonomy" id="1169474"/>
    <lineage>
        <taxon>Eukaryota</taxon>
        <taxon>Sar</taxon>
        <taxon>Alveolata</taxon>
        <taxon>Colpodellida</taxon>
        <taxon>Chromeraceae</taxon>
        <taxon>Chromera</taxon>
    </lineage>
</organism>
<evidence type="ECO:0000313" key="2">
    <source>
        <dbReference type="EMBL" id="CEM37201.1"/>
    </source>
</evidence>
<feature type="region of interest" description="Disordered" evidence="1">
    <location>
        <begin position="1"/>
        <end position="21"/>
    </location>
</feature>
<proteinExistence type="predicted"/>
<accession>A0A0G4H0W7</accession>
<dbReference type="AlphaFoldDB" id="A0A0G4H0W7"/>
<name>A0A0G4H0W7_9ALVE</name>
<feature type="region of interest" description="Disordered" evidence="1">
    <location>
        <begin position="134"/>
        <end position="163"/>
    </location>
</feature>
<gene>
    <name evidence="2" type="ORF">Cvel_24250</name>
</gene>
<evidence type="ECO:0000256" key="1">
    <source>
        <dbReference type="SAM" id="MobiDB-lite"/>
    </source>
</evidence>
<sequence length="182" mass="19358">MAGMVEGQVEGGRRSAAGESPPHCDSILVVKMTRLTQGFDHEEESAGVKVSFEMYPEGNFKRRHKAILFHCSSLKIASHIARRRAAGNRFVPVTTAEKAVKILIDHNFTVWNSVRIQPVSVAAFWQAFDDAVLSDPQPEGDRPLRTPGSASESRSSQSSSGYASGLALAGAASAGETSGGGD</sequence>
<feature type="compositionally biased region" description="Low complexity" evidence="1">
    <location>
        <begin position="148"/>
        <end position="163"/>
    </location>
</feature>